<dbReference type="SUPFAM" id="SSF46689">
    <property type="entry name" value="Homeodomain-like"/>
    <property type="match status" value="1"/>
</dbReference>
<dbReference type="Proteomes" id="UP000194280">
    <property type="component" value="Unassembled WGS sequence"/>
</dbReference>
<evidence type="ECO:0000313" key="2">
    <source>
        <dbReference type="EMBL" id="OTA29768.1"/>
    </source>
</evidence>
<sequence length="129" mass="14103">MPSSPWNDATDRQLLLAIIHLTAPQTPKWDEVAAMMGTGFTAEAVRQHFQKMRKDNRAQLGEPATTKKGGNSTKNTPRKPKAPNGNGETPSKSGKRKEVSNGPEAGDDDEMQSPTKKMKAEDDGEEWLA</sequence>
<dbReference type="VEuPathDB" id="FungiDB:BTJ68_08836"/>
<gene>
    <name evidence="2" type="ORF">BTJ68_08836</name>
</gene>
<dbReference type="InterPro" id="IPR009057">
    <property type="entry name" value="Homeodomain-like_sf"/>
</dbReference>
<keyword evidence="3" id="KW-1185">Reference proteome</keyword>
<comment type="caution">
    <text evidence="2">The sequence shown here is derived from an EMBL/GenBank/DDBJ whole genome shotgun (WGS) entry which is preliminary data.</text>
</comment>
<feature type="region of interest" description="Disordered" evidence="1">
    <location>
        <begin position="51"/>
        <end position="129"/>
    </location>
</feature>
<evidence type="ECO:0000256" key="1">
    <source>
        <dbReference type="SAM" id="MobiDB-lite"/>
    </source>
</evidence>
<evidence type="ECO:0008006" key="4">
    <source>
        <dbReference type="Google" id="ProtNLM"/>
    </source>
</evidence>
<feature type="compositionally biased region" description="Low complexity" evidence="1">
    <location>
        <begin position="66"/>
        <end position="75"/>
    </location>
</feature>
<name>A0A1Z5T2B9_HORWE</name>
<dbReference type="AlphaFoldDB" id="A0A1Z5T2B9"/>
<proteinExistence type="predicted"/>
<accession>A0A1Z5T2B9</accession>
<dbReference type="OrthoDB" id="4525115at2759"/>
<dbReference type="EMBL" id="MUNK01000146">
    <property type="protein sequence ID" value="OTA29768.1"/>
    <property type="molecule type" value="Genomic_DNA"/>
</dbReference>
<organism evidence="2 3">
    <name type="scientific">Hortaea werneckii EXF-2000</name>
    <dbReference type="NCBI Taxonomy" id="1157616"/>
    <lineage>
        <taxon>Eukaryota</taxon>
        <taxon>Fungi</taxon>
        <taxon>Dikarya</taxon>
        <taxon>Ascomycota</taxon>
        <taxon>Pezizomycotina</taxon>
        <taxon>Dothideomycetes</taxon>
        <taxon>Dothideomycetidae</taxon>
        <taxon>Mycosphaerellales</taxon>
        <taxon>Teratosphaeriaceae</taxon>
        <taxon>Hortaea</taxon>
    </lineage>
</organism>
<dbReference type="STRING" id="1157616.A0A1Z5T2B9"/>
<protein>
    <recommendedName>
        <fullName evidence="4">Myb-like domain-containing protein</fullName>
    </recommendedName>
</protein>
<dbReference type="InParanoid" id="A0A1Z5T2B9"/>
<reference evidence="2 3" key="1">
    <citation type="submission" date="2017-01" db="EMBL/GenBank/DDBJ databases">
        <title>The recent genome duplication of the halophilic yeast Hortaea werneckii: insights from long-read sequencing.</title>
        <authorList>
            <person name="Sinha S."/>
            <person name="Flibotte S."/>
            <person name="Neira M."/>
            <person name="Lenassi M."/>
            <person name="Gostincar C."/>
            <person name="Stajich J.E."/>
            <person name="Nislow C.E."/>
        </authorList>
    </citation>
    <scope>NUCLEOTIDE SEQUENCE [LARGE SCALE GENOMIC DNA]</scope>
    <source>
        <strain evidence="2 3">EXF-2000</strain>
    </source>
</reference>
<evidence type="ECO:0000313" key="3">
    <source>
        <dbReference type="Proteomes" id="UP000194280"/>
    </source>
</evidence>